<dbReference type="PANTHER" id="PTHR43476:SF3">
    <property type="entry name" value="FAD-BINDING MONOOXYGENASE"/>
    <property type="match status" value="1"/>
</dbReference>
<dbReference type="Pfam" id="PF01494">
    <property type="entry name" value="FAD_binding_3"/>
    <property type="match status" value="1"/>
</dbReference>
<proteinExistence type="predicted"/>
<keyword evidence="3" id="KW-0560">Oxidoreductase</keyword>
<dbReference type="GO" id="GO:0019622">
    <property type="term" value="P:3-(3-hydroxy)phenylpropionate catabolic process"/>
    <property type="evidence" value="ECO:0007669"/>
    <property type="project" value="TreeGrafter"/>
</dbReference>
<comment type="caution">
    <text evidence="5">The sequence shown here is derived from an EMBL/GenBank/DDBJ whole genome shotgun (WGS) entry which is preliminary data.</text>
</comment>
<dbReference type="InterPro" id="IPR050631">
    <property type="entry name" value="PheA/TfdB_FAD_monoxygenase"/>
</dbReference>
<keyword evidence="1" id="KW-0285">Flavoprotein</keyword>
<sequence>MGFDPEQVYNDFFPTNFPFLCSPTRSAVFGHSGTAADRLWRLWRFEFVIRPGEDSAVMSSGDEMRELVFPYITHPASRHSMVAEVQFLQDCIEVLRWRPFRFSARSCNRWAKDRVILCADAAHVFPPLGGLGIGSGFQDASILAWRLAMMAKIDAEHQMNDHKVLEGWHTERRSHLNRALGSTVENGN</sequence>
<reference evidence="5" key="1">
    <citation type="journal article" date="2020" name="Stud. Mycol.">
        <title>101 Dothideomycetes genomes: a test case for predicting lifestyles and emergence of pathogens.</title>
        <authorList>
            <person name="Haridas S."/>
            <person name="Albert R."/>
            <person name="Binder M."/>
            <person name="Bloem J."/>
            <person name="Labutti K."/>
            <person name="Salamov A."/>
            <person name="Andreopoulos B."/>
            <person name="Baker S."/>
            <person name="Barry K."/>
            <person name="Bills G."/>
            <person name="Bluhm B."/>
            <person name="Cannon C."/>
            <person name="Castanera R."/>
            <person name="Culley D."/>
            <person name="Daum C."/>
            <person name="Ezra D."/>
            <person name="Gonzalez J."/>
            <person name="Henrissat B."/>
            <person name="Kuo A."/>
            <person name="Liang C."/>
            <person name="Lipzen A."/>
            <person name="Lutzoni F."/>
            <person name="Magnuson J."/>
            <person name="Mondo S."/>
            <person name="Nolan M."/>
            <person name="Ohm R."/>
            <person name="Pangilinan J."/>
            <person name="Park H.-J."/>
            <person name="Ramirez L."/>
            <person name="Alfaro M."/>
            <person name="Sun H."/>
            <person name="Tritt A."/>
            <person name="Yoshinaga Y."/>
            <person name="Zwiers L.-H."/>
            <person name="Turgeon B."/>
            <person name="Goodwin S."/>
            <person name="Spatafora J."/>
            <person name="Crous P."/>
            <person name="Grigoriev I."/>
        </authorList>
    </citation>
    <scope>NUCLEOTIDE SEQUENCE</scope>
    <source>
        <strain evidence="5">CBS 110217</strain>
    </source>
</reference>
<dbReference type="GO" id="GO:0008688">
    <property type="term" value="F:3-(3-hydroxyphenyl)propionate hydroxylase activity"/>
    <property type="evidence" value="ECO:0007669"/>
    <property type="project" value="TreeGrafter"/>
</dbReference>
<evidence type="ECO:0000259" key="4">
    <source>
        <dbReference type="Pfam" id="PF01494"/>
    </source>
</evidence>
<feature type="domain" description="FAD-binding" evidence="4">
    <location>
        <begin position="93"/>
        <end position="176"/>
    </location>
</feature>
<evidence type="ECO:0000256" key="1">
    <source>
        <dbReference type="ARBA" id="ARBA00022630"/>
    </source>
</evidence>
<dbReference type="InterPro" id="IPR036188">
    <property type="entry name" value="FAD/NAD-bd_sf"/>
</dbReference>
<dbReference type="GO" id="GO:0071949">
    <property type="term" value="F:FAD binding"/>
    <property type="evidence" value="ECO:0007669"/>
    <property type="project" value="InterPro"/>
</dbReference>
<evidence type="ECO:0000313" key="5">
    <source>
        <dbReference type="EMBL" id="KAF2031485.1"/>
    </source>
</evidence>
<evidence type="ECO:0000256" key="2">
    <source>
        <dbReference type="ARBA" id="ARBA00022827"/>
    </source>
</evidence>
<organism evidence="5 6">
    <name type="scientific">Setomelanomma holmii</name>
    <dbReference type="NCBI Taxonomy" id="210430"/>
    <lineage>
        <taxon>Eukaryota</taxon>
        <taxon>Fungi</taxon>
        <taxon>Dikarya</taxon>
        <taxon>Ascomycota</taxon>
        <taxon>Pezizomycotina</taxon>
        <taxon>Dothideomycetes</taxon>
        <taxon>Pleosporomycetidae</taxon>
        <taxon>Pleosporales</taxon>
        <taxon>Pleosporineae</taxon>
        <taxon>Phaeosphaeriaceae</taxon>
        <taxon>Setomelanomma</taxon>
    </lineage>
</organism>
<gene>
    <name evidence="5" type="ORF">EK21DRAFT_110855</name>
</gene>
<dbReference type="OrthoDB" id="2096480at2759"/>
<dbReference type="PRINTS" id="PR00420">
    <property type="entry name" value="RNGMNOXGNASE"/>
</dbReference>
<dbReference type="AlphaFoldDB" id="A0A9P4LNQ5"/>
<evidence type="ECO:0000256" key="3">
    <source>
        <dbReference type="ARBA" id="ARBA00023002"/>
    </source>
</evidence>
<name>A0A9P4LNQ5_9PLEO</name>
<evidence type="ECO:0000313" key="6">
    <source>
        <dbReference type="Proteomes" id="UP000799777"/>
    </source>
</evidence>
<dbReference type="Proteomes" id="UP000799777">
    <property type="component" value="Unassembled WGS sequence"/>
</dbReference>
<dbReference type="PANTHER" id="PTHR43476">
    <property type="entry name" value="3-(3-HYDROXY-PHENYL)PROPIONATE/3-HYDROXYCINNAMIC ACID HYDROXYLASE"/>
    <property type="match status" value="1"/>
</dbReference>
<dbReference type="EMBL" id="ML978180">
    <property type="protein sequence ID" value="KAF2031485.1"/>
    <property type="molecule type" value="Genomic_DNA"/>
</dbReference>
<protein>
    <recommendedName>
        <fullName evidence="4">FAD-binding domain-containing protein</fullName>
    </recommendedName>
</protein>
<dbReference type="SUPFAM" id="SSF51905">
    <property type="entry name" value="FAD/NAD(P)-binding domain"/>
    <property type="match status" value="1"/>
</dbReference>
<dbReference type="Gene3D" id="3.50.50.60">
    <property type="entry name" value="FAD/NAD(P)-binding domain"/>
    <property type="match status" value="1"/>
</dbReference>
<dbReference type="InterPro" id="IPR002938">
    <property type="entry name" value="FAD-bd"/>
</dbReference>
<accession>A0A9P4LNQ5</accession>
<dbReference type="Gene3D" id="3.30.9.10">
    <property type="entry name" value="D-Amino Acid Oxidase, subunit A, domain 2"/>
    <property type="match status" value="1"/>
</dbReference>
<keyword evidence="2" id="KW-0274">FAD</keyword>
<keyword evidence="6" id="KW-1185">Reference proteome</keyword>